<accession>A0ABT7KPZ2</accession>
<name>A0ABT7KPZ2_9HYPH</name>
<dbReference type="InterPro" id="IPR036736">
    <property type="entry name" value="ACP-like_sf"/>
</dbReference>
<reference evidence="1" key="1">
    <citation type="submission" date="2023-06" db="EMBL/GenBank/DDBJ databases">
        <title>Phylogenetic Diversity of Rhizobium strains.</title>
        <authorList>
            <person name="Moura F.T."/>
            <person name="Helene L.C.F."/>
            <person name="Hungria M."/>
        </authorList>
    </citation>
    <scope>NUCLEOTIDE SEQUENCE</scope>
    <source>
        <strain evidence="1">CCGE524</strain>
    </source>
</reference>
<evidence type="ECO:0000313" key="1">
    <source>
        <dbReference type="EMBL" id="MDL2410013.1"/>
    </source>
</evidence>
<comment type="caution">
    <text evidence="1">The sequence shown here is derived from an EMBL/GenBank/DDBJ whole genome shotgun (WGS) entry which is preliminary data.</text>
</comment>
<dbReference type="Gene3D" id="1.10.1200.10">
    <property type="entry name" value="ACP-like"/>
    <property type="match status" value="1"/>
</dbReference>
<gene>
    <name evidence="1" type="ORF">PY650_31230</name>
</gene>
<dbReference type="Proteomes" id="UP001172630">
    <property type="component" value="Unassembled WGS sequence"/>
</dbReference>
<organism evidence="1 2">
    <name type="scientific">Rhizobium calliandrae</name>
    <dbReference type="NCBI Taxonomy" id="1312182"/>
    <lineage>
        <taxon>Bacteria</taxon>
        <taxon>Pseudomonadati</taxon>
        <taxon>Pseudomonadota</taxon>
        <taxon>Alphaproteobacteria</taxon>
        <taxon>Hyphomicrobiales</taxon>
        <taxon>Rhizobiaceae</taxon>
        <taxon>Rhizobium/Agrobacterium group</taxon>
        <taxon>Rhizobium</taxon>
    </lineage>
</organism>
<dbReference type="EMBL" id="JARFYN010000066">
    <property type="protein sequence ID" value="MDL2410013.1"/>
    <property type="molecule type" value="Genomic_DNA"/>
</dbReference>
<evidence type="ECO:0000313" key="2">
    <source>
        <dbReference type="Proteomes" id="UP001172630"/>
    </source>
</evidence>
<dbReference type="RefSeq" id="WP_285883752.1">
    <property type="nucleotide sequence ID" value="NZ_JARFYN010000066.1"/>
</dbReference>
<sequence length="91" mass="10267">MFPSRAFEDAIRDEIVSAINDRPARRAAWEPEVDSLVVVRVVLRVEEEFALKLPDDVMPSGGFDNVEHCVAAVVEACRELWNISQPQTEEV</sequence>
<keyword evidence="2" id="KW-1185">Reference proteome</keyword>
<dbReference type="SUPFAM" id="SSF47336">
    <property type="entry name" value="ACP-like"/>
    <property type="match status" value="1"/>
</dbReference>
<evidence type="ECO:0008006" key="3">
    <source>
        <dbReference type="Google" id="ProtNLM"/>
    </source>
</evidence>
<proteinExistence type="predicted"/>
<protein>
    <recommendedName>
        <fullName evidence="3">Acyl carrier protein</fullName>
    </recommendedName>
</protein>